<evidence type="ECO:0000256" key="1">
    <source>
        <dbReference type="SAM" id="Phobius"/>
    </source>
</evidence>
<feature type="transmembrane region" description="Helical" evidence="1">
    <location>
        <begin position="76"/>
        <end position="100"/>
    </location>
</feature>
<keyword evidence="3" id="KW-1185">Reference proteome</keyword>
<organism evidence="2 3">
    <name type="scientific">Povalibacter uvarum</name>
    <dbReference type="NCBI Taxonomy" id="732238"/>
    <lineage>
        <taxon>Bacteria</taxon>
        <taxon>Pseudomonadati</taxon>
        <taxon>Pseudomonadota</taxon>
        <taxon>Gammaproteobacteria</taxon>
        <taxon>Steroidobacterales</taxon>
        <taxon>Steroidobacteraceae</taxon>
        <taxon>Povalibacter</taxon>
    </lineage>
</organism>
<evidence type="ECO:0000313" key="3">
    <source>
        <dbReference type="Proteomes" id="UP000588068"/>
    </source>
</evidence>
<comment type="caution">
    <text evidence="2">The sequence shown here is derived from an EMBL/GenBank/DDBJ whole genome shotgun (WGS) entry which is preliminary data.</text>
</comment>
<reference evidence="2 3" key="1">
    <citation type="submission" date="2020-08" db="EMBL/GenBank/DDBJ databases">
        <title>Genomic Encyclopedia of Type Strains, Phase IV (KMG-IV): sequencing the most valuable type-strain genomes for metagenomic binning, comparative biology and taxonomic classification.</title>
        <authorList>
            <person name="Goeker M."/>
        </authorList>
    </citation>
    <scope>NUCLEOTIDE SEQUENCE [LARGE SCALE GENOMIC DNA]</scope>
    <source>
        <strain evidence="2 3">DSM 26723</strain>
    </source>
</reference>
<feature type="transmembrane region" description="Helical" evidence="1">
    <location>
        <begin position="112"/>
        <end position="131"/>
    </location>
</feature>
<dbReference type="AlphaFoldDB" id="A0A841HPR7"/>
<keyword evidence="1" id="KW-0472">Membrane</keyword>
<name>A0A841HPR7_9GAMM</name>
<dbReference type="Pfam" id="PF11026">
    <property type="entry name" value="DUF2721"/>
    <property type="match status" value="1"/>
</dbReference>
<accession>A0A841HPR7</accession>
<proteinExistence type="predicted"/>
<keyword evidence="1" id="KW-1133">Transmembrane helix</keyword>
<sequence>MDSASHVASLAQVIQLAVAPVFLLAGVAATLNVLASRIGRIIDRARLMEERLETAGPELAAELHARLRVLSRRATLINRAIALCVLCSLLVSLVVAALFVSSSLRVDLATPIAVAFVVALLSLAAALLFFLREVFIATASTTFGGARKEKEVIK</sequence>
<evidence type="ECO:0000313" key="2">
    <source>
        <dbReference type="EMBL" id="MBB6094634.1"/>
    </source>
</evidence>
<feature type="transmembrane region" description="Helical" evidence="1">
    <location>
        <begin position="12"/>
        <end position="34"/>
    </location>
</feature>
<protein>
    <recommendedName>
        <fullName evidence="4">DUF2721 domain-containing protein</fullName>
    </recommendedName>
</protein>
<dbReference type="RefSeq" id="WP_184334045.1">
    <property type="nucleotide sequence ID" value="NZ_JACHHZ010000004.1"/>
</dbReference>
<evidence type="ECO:0008006" key="4">
    <source>
        <dbReference type="Google" id="ProtNLM"/>
    </source>
</evidence>
<keyword evidence="1" id="KW-0812">Transmembrane</keyword>
<dbReference type="Proteomes" id="UP000588068">
    <property type="component" value="Unassembled WGS sequence"/>
</dbReference>
<gene>
    <name evidence="2" type="ORF">HNQ60_003521</name>
</gene>
<dbReference type="EMBL" id="JACHHZ010000004">
    <property type="protein sequence ID" value="MBB6094634.1"/>
    <property type="molecule type" value="Genomic_DNA"/>
</dbReference>
<dbReference type="InterPro" id="IPR021279">
    <property type="entry name" value="DUF2721"/>
</dbReference>